<dbReference type="AlphaFoldDB" id="A0AAW9PTG4"/>
<name>A0AAW9PTG4_9CYAN</name>
<protein>
    <submittedName>
        <fullName evidence="1">Uncharacterized protein</fullName>
    </submittedName>
</protein>
<reference evidence="1" key="1">
    <citation type="submission" date="2024-01" db="EMBL/GenBank/DDBJ databases">
        <title>Bank of Algae and Cyanobacteria of the Azores (BACA) strain genomes.</title>
        <authorList>
            <person name="Luz R."/>
            <person name="Cordeiro R."/>
            <person name="Fonseca A."/>
            <person name="Goncalves V."/>
        </authorList>
    </citation>
    <scope>NUCLEOTIDE SEQUENCE</scope>
    <source>
        <strain evidence="1">BACA0141</strain>
    </source>
</reference>
<organism evidence="1 2">
    <name type="scientific">Tumidithrix elongata BACA0141</name>
    <dbReference type="NCBI Taxonomy" id="2716417"/>
    <lineage>
        <taxon>Bacteria</taxon>
        <taxon>Bacillati</taxon>
        <taxon>Cyanobacteriota</taxon>
        <taxon>Cyanophyceae</taxon>
        <taxon>Pseudanabaenales</taxon>
        <taxon>Pseudanabaenaceae</taxon>
        <taxon>Tumidithrix</taxon>
        <taxon>Tumidithrix elongata</taxon>
    </lineage>
</organism>
<dbReference type="Proteomes" id="UP001333818">
    <property type="component" value="Unassembled WGS sequence"/>
</dbReference>
<dbReference type="EMBL" id="JAZBJZ010000040">
    <property type="protein sequence ID" value="MEE3717357.1"/>
    <property type="molecule type" value="Genomic_DNA"/>
</dbReference>
<evidence type="ECO:0000313" key="1">
    <source>
        <dbReference type="EMBL" id="MEE3717357.1"/>
    </source>
</evidence>
<gene>
    <name evidence="1" type="ORF">V2H45_11405</name>
</gene>
<sequence>MANNLNEAQIDAIKNPRIEWSDKYHKDGSSSGEFFFNLAPFSLQPKEHGIGIHATYCDDGRKVIVQGHKGSVGVLCGLEDCLSELLSNLEEVYEISFCPLDKCLQRIKVSTERRMGTDLVEFT</sequence>
<keyword evidence="2" id="KW-1185">Reference proteome</keyword>
<comment type="caution">
    <text evidence="1">The sequence shown here is derived from an EMBL/GenBank/DDBJ whole genome shotgun (WGS) entry which is preliminary data.</text>
</comment>
<proteinExistence type="predicted"/>
<dbReference type="RefSeq" id="WP_330483786.1">
    <property type="nucleotide sequence ID" value="NZ_JAZBJZ010000040.1"/>
</dbReference>
<accession>A0AAW9PTG4</accession>
<evidence type="ECO:0000313" key="2">
    <source>
        <dbReference type="Proteomes" id="UP001333818"/>
    </source>
</evidence>